<name>A0A0G0LSA2_9BACT</name>
<reference evidence="3 4" key="1">
    <citation type="journal article" date="2015" name="Nature">
        <title>rRNA introns, odd ribosomes, and small enigmatic genomes across a large radiation of phyla.</title>
        <authorList>
            <person name="Brown C.T."/>
            <person name="Hug L.A."/>
            <person name="Thomas B.C."/>
            <person name="Sharon I."/>
            <person name="Castelle C.J."/>
            <person name="Singh A."/>
            <person name="Wilkins M.J."/>
            <person name="Williams K.H."/>
            <person name="Banfield J.F."/>
        </authorList>
    </citation>
    <scope>NUCLEOTIDE SEQUENCE [LARGE SCALE GENOMIC DNA]</scope>
</reference>
<evidence type="ECO:0000313" key="4">
    <source>
        <dbReference type="Proteomes" id="UP000034932"/>
    </source>
</evidence>
<dbReference type="STRING" id="1618573.UT19_C0006G0045"/>
<comment type="caution">
    <text evidence="3">The sequence shown here is derived from an EMBL/GenBank/DDBJ whole genome shotgun (WGS) entry which is preliminary data.</text>
</comment>
<protein>
    <recommendedName>
        <fullName evidence="2">Antitoxin</fullName>
    </recommendedName>
</protein>
<sequence length="96" mass="10786">MNTIKVSATHARNNFFELLEKVSLGTQVVVEKNSKEVAVIVSRKTKVDWKGLKKAMDAAHGILKDYDPKDNPLRRPGAANFLGKWDRGLAKPKKNR</sequence>
<gene>
    <name evidence="3" type="ORF">UT19_C0006G0045</name>
</gene>
<dbReference type="Gene3D" id="3.40.1620.10">
    <property type="entry name" value="YefM-like domain"/>
    <property type="match status" value="1"/>
</dbReference>
<comment type="similarity">
    <text evidence="1 2">Belongs to the phD/YefM antitoxin family.</text>
</comment>
<evidence type="ECO:0000256" key="1">
    <source>
        <dbReference type="ARBA" id="ARBA00009981"/>
    </source>
</evidence>
<proteinExistence type="inferred from homology"/>
<evidence type="ECO:0000313" key="3">
    <source>
        <dbReference type="EMBL" id="KKQ93917.1"/>
    </source>
</evidence>
<evidence type="ECO:0000256" key="2">
    <source>
        <dbReference type="RuleBase" id="RU362080"/>
    </source>
</evidence>
<organism evidence="3 4">
    <name type="scientific">Candidatus Woesebacteria bacterium GW2011_GWB1_39_10b</name>
    <dbReference type="NCBI Taxonomy" id="1618573"/>
    <lineage>
        <taxon>Bacteria</taxon>
        <taxon>Candidatus Woeseibacteriota</taxon>
    </lineage>
</organism>
<dbReference type="AlphaFoldDB" id="A0A0G0LSA2"/>
<dbReference type="InterPro" id="IPR006442">
    <property type="entry name" value="Antitoxin_Phd/YefM"/>
</dbReference>
<dbReference type="Pfam" id="PF02604">
    <property type="entry name" value="PhdYeFM_antitox"/>
    <property type="match status" value="1"/>
</dbReference>
<dbReference type="EMBL" id="LBVW01000006">
    <property type="protein sequence ID" value="KKQ93917.1"/>
    <property type="molecule type" value="Genomic_DNA"/>
</dbReference>
<dbReference type="Proteomes" id="UP000034932">
    <property type="component" value="Unassembled WGS sequence"/>
</dbReference>
<accession>A0A0G0LSA2</accession>
<dbReference type="NCBIfam" id="TIGR01552">
    <property type="entry name" value="phd_fam"/>
    <property type="match status" value="1"/>
</dbReference>
<dbReference type="SUPFAM" id="SSF143120">
    <property type="entry name" value="YefM-like"/>
    <property type="match status" value="1"/>
</dbReference>
<comment type="function">
    <text evidence="2">Antitoxin component of a type II toxin-antitoxin (TA) system.</text>
</comment>
<dbReference type="InterPro" id="IPR036165">
    <property type="entry name" value="YefM-like_sf"/>
</dbReference>